<dbReference type="PANTHER" id="PTHR43385:SF1">
    <property type="entry name" value="RIBOFLAVIN TRANSPORTER RIBJ"/>
    <property type="match status" value="1"/>
</dbReference>
<comment type="subcellular location">
    <subcellularLocation>
        <location evidence="1">Membrane</location>
        <topology evidence="1">Multi-pass membrane protein</topology>
    </subcellularLocation>
</comment>
<evidence type="ECO:0000256" key="7">
    <source>
        <dbReference type="SAM" id="Phobius"/>
    </source>
</evidence>
<feature type="transmembrane region" description="Helical" evidence="7">
    <location>
        <begin position="495"/>
        <end position="515"/>
    </location>
</feature>
<sequence length="583" mass="64455">MCLSSKPQKEGFFAWSVAVGTVLISLPNGSPFDLTIWTRYVRSYLRYHCCTDCKHNDPTWISSLFLVSQSISLLLAPRLSRVLGPKTCQAVAALLHDLAWLLCCVTAAHASASATLTLAVLPGLASGVMLAVNLTYVANWLPNRVVMVTACVVTAPGIAAIFINKLTSAYVNPRYIKPNVLEDGRIFYEAPDVLDKVPMTFVIVSVVSFCVHLIGISLLSNPPQEVQQVKKETEEIELQELHHRDTTAHTNPTELQHHYKSRSESGMSSLSSLDGKEELKTLDEKGQCQERTCPYSYSSSTETQPLGSGRICEYSSFMTTDLIRDTSNTTETSGNLSSSSFESNTSKSTALTLSILKDCCWKRDERHLFCQLLTKAKSKDSIFSSSMSDLSCSSPFHAIRRETLYVLCFSVLAINNGVLLVSILCGPVAHDWNKNKKESDFSQYLGAMSAFLLTMMESFLVEFSTLGIKKALSLNLALNALLLSFWVFTIRVGEWLFLVWTTVLLGVQKATDFLFPISALRYFGSEYYIMTFGIVMTATILNNTAILTGVDLLYKVANLYVWLGLGSSFLSLSALVVVLVFLK</sequence>
<evidence type="ECO:0000256" key="1">
    <source>
        <dbReference type="ARBA" id="ARBA00004141"/>
    </source>
</evidence>
<feature type="transmembrane region" description="Helical" evidence="7">
    <location>
        <begin position="145"/>
        <end position="163"/>
    </location>
</feature>
<feature type="transmembrane region" description="Helical" evidence="7">
    <location>
        <begin position="199"/>
        <end position="220"/>
    </location>
</feature>
<name>A0ABM1VU71_APLCA</name>
<evidence type="ECO:0000256" key="5">
    <source>
        <dbReference type="ARBA" id="ARBA00023136"/>
    </source>
</evidence>
<keyword evidence="4 7" id="KW-1133">Transmembrane helix</keyword>
<dbReference type="PANTHER" id="PTHR43385">
    <property type="entry name" value="RIBOFLAVIN TRANSPORTER RIBJ"/>
    <property type="match status" value="1"/>
</dbReference>
<keyword evidence="2" id="KW-0813">Transport</keyword>
<keyword evidence="5 7" id="KW-0472">Membrane</keyword>
<feature type="transmembrane region" description="Helical" evidence="7">
    <location>
        <begin position="559"/>
        <end position="582"/>
    </location>
</feature>
<feature type="transmembrane region" description="Helical" evidence="7">
    <location>
        <begin position="12"/>
        <end position="30"/>
    </location>
</feature>
<evidence type="ECO:0000256" key="4">
    <source>
        <dbReference type="ARBA" id="ARBA00022989"/>
    </source>
</evidence>
<feature type="transmembrane region" description="Helical" evidence="7">
    <location>
        <begin position="527"/>
        <end position="547"/>
    </location>
</feature>
<feature type="transmembrane region" description="Helical" evidence="7">
    <location>
        <begin position="404"/>
        <end position="429"/>
    </location>
</feature>
<feature type="transmembrane region" description="Helical" evidence="7">
    <location>
        <begin position="91"/>
        <end position="110"/>
    </location>
</feature>
<evidence type="ECO:0000313" key="8">
    <source>
        <dbReference type="Proteomes" id="UP000694888"/>
    </source>
</evidence>
<evidence type="ECO:0000313" key="10">
    <source>
        <dbReference type="RefSeq" id="XP_035825963.1"/>
    </source>
</evidence>
<evidence type="ECO:0000256" key="2">
    <source>
        <dbReference type="ARBA" id="ARBA00022448"/>
    </source>
</evidence>
<reference evidence="9 10" key="1">
    <citation type="submission" date="2025-05" db="UniProtKB">
        <authorList>
            <consortium name="RefSeq"/>
        </authorList>
    </citation>
    <scope>IDENTIFICATION</scope>
</reference>
<keyword evidence="3 7" id="KW-0812">Transmembrane</keyword>
<feature type="region of interest" description="Disordered" evidence="6">
    <location>
        <begin position="241"/>
        <end position="274"/>
    </location>
</feature>
<dbReference type="InterPro" id="IPR036259">
    <property type="entry name" value="MFS_trans_sf"/>
</dbReference>
<gene>
    <name evidence="9 10" type="primary">LOC101851313</name>
</gene>
<dbReference type="RefSeq" id="XP_012938602.1">
    <property type="nucleotide sequence ID" value="XM_013083148.2"/>
</dbReference>
<keyword evidence="8" id="KW-1185">Reference proteome</keyword>
<organism evidence="8 10">
    <name type="scientific">Aplysia californica</name>
    <name type="common">California sea hare</name>
    <dbReference type="NCBI Taxonomy" id="6500"/>
    <lineage>
        <taxon>Eukaryota</taxon>
        <taxon>Metazoa</taxon>
        <taxon>Spiralia</taxon>
        <taxon>Lophotrochozoa</taxon>
        <taxon>Mollusca</taxon>
        <taxon>Gastropoda</taxon>
        <taxon>Heterobranchia</taxon>
        <taxon>Euthyneura</taxon>
        <taxon>Tectipleura</taxon>
        <taxon>Aplysiida</taxon>
        <taxon>Aplysioidea</taxon>
        <taxon>Aplysiidae</taxon>
        <taxon>Aplysia</taxon>
    </lineage>
</organism>
<feature type="transmembrane region" description="Helical" evidence="7">
    <location>
        <begin position="441"/>
        <end position="460"/>
    </location>
</feature>
<dbReference type="GeneID" id="101851313"/>
<evidence type="ECO:0000256" key="3">
    <source>
        <dbReference type="ARBA" id="ARBA00022692"/>
    </source>
</evidence>
<evidence type="ECO:0000313" key="9">
    <source>
        <dbReference type="RefSeq" id="XP_012938602.1"/>
    </source>
</evidence>
<protein>
    <submittedName>
        <fullName evidence="9 10">Uncharacterized protein LOC101851313 isoform X1</fullName>
    </submittedName>
</protein>
<evidence type="ECO:0000256" key="6">
    <source>
        <dbReference type="SAM" id="MobiDB-lite"/>
    </source>
</evidence>
<feature type="transmembrane region" description="Helical" evidence="7">
    <location>
        <begin position="472"/>
        <end position="489"/>
    </location>
</feature>
<dbReference type="Proteomes" id="UP000694888">
    <property type="component" value="Unplaced"/>
</dbReference>
<feature type="transmembrane region" description="Helical" evidence="7">
    <location>
        <begin position="116"/>
        <end position="138"/>
    </location>
</feature>
<dbReference type="RefSeq" id="XP_035825963.1">
    <property type="nucleotide sequence ID" value="XM_035970070.1"/>
</dbReference>
<accession>A0ABM1VU71</accession>
<dbReference type="SUPFAM" id="SSF103473">
    <property type="entry name" value="MFS general substrate transporter"/>
    <property type="match status" value="1"/>
</dbReference>
<dbReference type="Gene3D" id="1.20.1250.20">
    <property type="entry name" value="MFS general substrate transporter like domains"/>
    <property type="match status" value="1"/>
</dbReference>
<dbReference type="InterPro" id="IPR052983">
    <property type="entry name" value="MFS_Riboflavin_Transporter"/>
</dbReference>
<proteinExistence type="predicted"/>